<keyword evidence="3" id="KW-1185">Reference proteome</keyword>
<gene>
    <name evidence="2" type="ORF">PLEPLA_LOCUS39764</name>
</gene>
<feature type="compositionally biased region" description="Basic and acidic residues" evidence="1">
    <location>
        <begin position="1"/>
        <end position="11"/>
    </location>
</feature>
<proteinExistence type="predicted"/>
<organism evidence="2 3">
    <name type="scientific">Pleuronectes platessa</name>
    <name type="common">European plaice</name>
    <dbReference type="NCBI Taxonomy" id="8262"/>
    <lineage>
        <taxon>Eukaryota</taxon>
        <taxon>Metazoa</taxon>
        <taxon>Chordata</taxon>
        <taxon>Craniata</taxon>
        <taxon>Vertebrata</taxon>
        <taxon>Euteleostomi</taxon>
        <taxon>Actinopterygii</taxon>
        <taxon>Neopterygii</taxon>
        <taxon>Teleostei</taxon>
        <taxon>Neoteleostei</taxon>
        <taxon>Acanthomorphata</taxon>
        <taxon>Carangaria</taxon>
        <taxon>Pleuronectiformes</taxon>
        <taxon>Pleuronectoidei</taxon>
        <taxon>Pleuronectidae</taxon>
        <taxon>Pleuronectes</taxon>
    </lineage>
</organism>
<evidence type="ECO:0000313" key="2">
    <source>
        <dbReference type="EMBL" id="CAB1452025.1"/>
    </source>
</evidence>
<feature type="region of interest" description="Disordered" evidence="1">
    <location>
        <begin position="1"/>
        <end position="27"/>
    </location>
</feature>
<dbReference type="AlphaFoldDB" id="A0A9N7Z5H9"/>
<dbReference type="EMBL" id="CADEAL010004112">
    <property type="protein sequence ID" value="CAB1452025.1"/>
    <property type="molecule type" value="Genomic_DNA"/>
</dbReference>
<dbReference type="Proteomes" id="UP001153269">
    <property type="component" value="Unassembled WGS sequence"/>
</dbReference>
<evidence type="ECO:0000313" key="3">
    <source>
        <dbReference type="Proteomes" id="UP001153269"/>
    </source>
</evidence>
<name>A0A9N7Z5H9_PLEPL</name>
<accession>A0A9N7Z5H9</accession>
<reference evidence="2" key="1">
    <citation type="submission" date="2020-03" db="EMBL/GenBank/DDBJ databases">
        <authorList>
            <person name="Weist P."/>
        </authorList>
    </citation>
    <scope>NUCLEOTIDE SEQUENCE</scope>
</reference>
<evidence type="ECO:0000256" key="1">
    <source>
        <dbReference type="SAM" id="MobiDB-lite"/>
    </source>
</evidence>
<comment type="caution">
    <text evidence="2">The sequence shown here is derived from an EMBL/GenBank/DDBJ whole genome shotgun (WGS) entry which is preliminary data.</text>
</comment>
<sequence length="104" mass="11439">MANARPEKAPADDSQPCSFRHSKRGNESMNECGCLLQHMPKAQVSGWGACDEGVQRPAQGIQTITEVAGLACLRGGFLLWQAQRCQLGSYHMISFRKEPTGYQL</sequence>
<protein>
    <submittedName>
        <fullName evidence="2">Uncharacterized protein</fullName>
    </submittedName>
</protein>